<dbReference type="AlphaFoldDB" id="A0A0H3C9A4"/>
<dbReference type="HOGENOM" id="CLU_693870_0_0_5"/>
<name>A0A0H3C9A4_CAUVN</name>
<dbReference type="OrthoDB" id="7059012at2"/>
<dbReference type="KEGG" id="ccs:CCNA_01861"/>
<keyword evidence="2" id="KW-1185">Reference proteome</keyword>
<dbReference type="GeneID" id="7331409"/>
<protein>
    <submittedName>
        <fullName evidence="1">Uncharacterized protein</fullName>
    </submittedName>
</protein>
<dbReference type="EMBL" id="CP001340">
    <property type="protein sequence ID" value="ACL95326.1"/>
    <property type="molecule type" value="Genomic_DNA"/>
</dbReference>
<gene>
    <name evidence="1" type="ordered locus">CCNA_01861</name>
</gene>
<dbReference type="Proteomes" id="UP000001364">
    <property type="component" value="Chromosome"/>
</dbReference>
<dbReference type="RefSeq" id="YP_002517234.1">
    <property type="nucleotide sequence ID" value="NC_011916.1"/>
</dbReference>
<reference evidence="1 2" key="1">
    <citation type="journal article" date="2010" name="J. Bacteriol.">
        <title>The genetic basis of laboratory adaptation in Caulobacter crescentus.</title>
        <authorList>
            <person name="Marks M.E."/>
            <person name="Castro-Rojas C.M."/>
            <person name="Teiling C."/>
            <person name="Du L."/>
            <person name="Kapatral V."/>
            <person name="Walunas T.L."/>
            <person name="Crosson S."/>
        </authorList>
    </citation>
    <scope>NUCLEOTIDE SEQUENCE [LARGE SCALE GENOMIC DNA]</scope>
    <source>
        <strain evidence="2">NA1000 / CB15N</strain>
    </source>
</reference>
<sequence length="397" mass="43686">MGPPMFEVVELDLSGQWHTPTLGEIAELLVFYDRVDLKAPLMRIYDLLPDDPSDMAFLRTLIEEGRVTLALDQLPLGEVAHELGLIDWIGPTNPEGVRDVFRSAYPTVRPPPSRMRGRSDEVSGKAWINDWERIMARTYDPYQTVEDYPERLIDHAAKRMPLIAEPQFLAAALEAFGDGEPVDMRKALASVRAYGAGFEGRDLVGLKIDGRYGGSQMLEFISQADALLTAVESPSLDTYTGPDFDRWTRRLVAGSAKKAGVREDLDAFRISVAARSSVATAIDTGTRRFQDIEELIEAREPLAKVVRNRPTDQTITEAYFEAVTNQSWINSGLGKVVRFSFFSGLGVVTGALLTPVVGAAVGISLNGLDSFVLDKIIKGNACSTFVNEKLKPFASQA</sequence>
<dbReference type="RefSeq" id="WP_010919651.1">
    <property type="nucleotide sequence ID" value="NC_011916.1"/>
</dbReference>
<organism evidence="1 2">
    <name type="scientific">Caulobacter vibrioides (strain NA1000 / CB15N)</name>
    <name type="common">Caulobacter crescentus</name>
    <dbReference type="NCBI Taxonomy" id="565050"/>
    <lineage>
        <taxon>Bacteria</taxon>
        <taxon>Pseudomonadati</taxon>
        <taxon>Pseudomonadota</taxon>
        <taxon>Alphaproteobacteria</taxon>
        <taxon>Caulobacterales</taxon>
        <taxon>Caulobacteraceae</taxon>
        <taxon>Caulobacter</taxon>
    </lineage>
</organism>
<evidence type="ECO:0000313" key="1">
    <source>
        <dbReference type="EMBL" id="ACL95326.1"/>
    </source>
</evidence>
<proteinExistence type="predicted"/>
<accession>A0A0H3C9A4</accession>
<evidence type="ECO:0000313" key="2">
    <source>
        <dbReference type="Proteomes" id="UP000001364"/>
    </source>
</evidence>